<protein>
    <submittedName>
        <fullName evidence="1">Uncharacterized protein</fullName>
    </submittedName>
</protein>
<keyword evidence="2" id="KW-1185">Reference proteome</keyword>
<reference evidence="2" key="1">
    <citation type="journal article" date="2008" name="Nat. Genet.">
        <title>The Pristionchus pacificus genome provides a unique perspective on nematode lifestyle and parasitism.</title>
        <authorList>
            <person name="Dieterich C."/>
            <person name="Clifton S.W."/>
            <person name="Schuster L.N."/>
            <person name="Chinwalla A."/>
            <person name="Delehaunty K."/>
            <person name="Dinkelacker I."/>
            <person name="Fulton L."/>
            <person name="Fulton R."/>
            <person name="Godfrey J."/>
            <person name="Minx P."/>
            <person name="Mitreva M."/>
            <person name="Roeseler W."/>
            <person name="Tian H."/>
            <person name="Witte H."/>
            <person name="Yang S.P."/>
            <person name="Wilson R.K."/>
            <person name="Sommer R.J."/>
        </authorList>
    </citation>
    <scope>NUCLEOTIDE SEQUENCE [LARGE SCALE GENOMIC DNA]</scope>
    <source>
        <strain evidence="2">PS312</strain>
    </source>
</reference>
<dbReference type="Proteomes" id="UP000005239">
    <property type="component" value="Unassembled WGS sequence"/>
</dbReference>
<evidence type="ECO:0000313" key="2">
    <source>
        <dbReference type="Proteomes" id="UP000005239"/>
    </source>
</evidence>
<evidence type="ECO:0000313" key="1">
    <source>
        <dbReference type="EnsemblMetazoa" id="PPA42636.1"/>
    </source>
</evidence>
<reference evidence="1" key="2">
    <citation type="submission" date="2022-06" db="UniProtKB">
        <authorList>
            <consortium name="EnsemblMetazoa"/>
        </authorList>
    </citation>
    <scope>IDENTIFICATION</scope>
    <source>
        <strain evidence="1">PS312</strain>
    </source>
</reference>
<accession>A0A8R1UWM8</accession>
<dbReference type="AlphaFoldDB" id="A0A2A6BXC5"/>
<gene>
    <name evidence="1" type="primary">WBGene00281005</name>
</gene>
<proteinExistence type="predicted"/>
<accession>A0A2A6BXC5</accession>
<dbReference type="EnsemblMetazoa" id="PPA42636.1">
    <property type="protein sequence ID" value="PPA42636.1"/>
    <property type="gene ID" value="WBGene00281005"/>
</dbReference>
<name>A0A2A6BXC5_PRIPA</name>
<sequence>MSQRSEPHCFLEARRSDPRCSLQIRVNYANARKANFAPKSRHERTAISRSIQITEWGERSLLPPKLCSSIHAK</sequence>
<organism evidence="1 2">
    <name type="scientific">Pristionchus pacificus</name>
    <name type="common">Parasitic nematode worm</name>
    <dbReference type="NCBI Taxonomy" id="54126"/>
    <lineage>
        <taxon>Eukaryota</taxon>
        <taxon>Metazoa</taxon>
        <taxon>Ecdysozoa</taxon>
        <taxon>Nematoda</taxon>
        <taxon>Chromadorea</taxon>
        <taxon>Rhabditida</taxon>
        <taxon>Rhabditina</taxon>
        <taxon>Diplogasteromorpha</taxon>
        <taxon>Diplogasteroidea</taxon>
        <taxon>Neodiplogasteridae</taxon>
        <taxon>Pristionchus</taxon>
    </lineage>
</organism>